<protein>
    <recommendedName>
        <fullName evidence="8">Inositol-1-monophosphatase</fullName>
        <ecNumber evidence="8">3.1.3.25</ecNumber>
    </recommendedName>
</protein>
<dbReference type="CDD" id="cd01639">
    <property type="entry name" value="IMPase"/>
    <property type="match status" value="1"/>
</dbReference>
<keyword evidence="6 7" id="KW-0460">Magnesium</keyword>
<feature type="binding site" evidence="7">
    <location>
        <position position="92"/>
    </location>
    <ligand>
        <name>Mg(2+)</name>
        <dbReference type="ChEBI" id="CHEBI:18420"/>
        <label>1</label>
        <note>catalytic</note>
    </ligand>
</feature>
<keyword evidence="5 8" id="KW-0378">Hydrolase</keyword>
<feature type="binding site" evidence="7">
    <location>
        <position position="93"/>
    </location>
    <ligand>
        <name>Mg(2+)</name>
        <dbReference type="ChEBI" id="CHEBI:18420"/>
        <label>2</label>
    </ligand>
</feature>
<reference evidence="9 10" key="1">
    <citation type="submission" date="2017-10" db="EMBL/GenBank/DDBJ databases">
        <title>Sequencing the genomes of 1000 actinobacteria strains.</title>
        <authorList>
            <person name="Klenk H.-P."/>
        </authorList>
    </citation>
    <scope>NUCLEOTIDE SEQUENCE [LARGE SCALE GENOMIC DNA]</scope>
    <source>
        <strain evidence="9 10">DSM 21838</strain>
    </source>
</reference>
<dbReference type="InterPro" id="IPR020550">
    <property type="entry name" value="Inositol_monophosphatase_CS"/>
</dbReference>
<evidence type="ECO:0000256" key="7">
    <source>
        <dbReference type="PIRSR" id="PIRSR600760-2"/>
    </source>
</evidence>
<feature type="binding site" evidence="7">
    <location>
        <position position="218"/>
    </location>
    <ligand>
        <name>Mg(2+)</name>
        <dbReference type="ChEBI" id="CHEBI:18420"/>
        <label>1</label>
        <note>catalytic</note>
    </ligand>
</feature>
<keyword evidence="4 7" id="KW-0479">Metal-binding</keyword>
<dbReference type="Pfam" id="PF00459">
    <property type="entry name" value="Inositol_P"/>
    <property type="match status" value="1"/>
</dbReference>
<feature type="binding site" evidence="7">
    <location>
        <position position="75"/>
    </location>
    <ligand>
        <name>Mg(2+)</name>
        <dbReference type="ChEBI" id="CHEBI:18420"/>
        <label>1</label>
        <note>catalytic</note>
    </ligand>
</feature>
<dbReference type="EMBL" id="PDJI01000004">
    <property type="protein sequence ID" value="PFG38667.1"/>
    <property type="molecule type" value="Genomic_DNA"/>
</dbReference>
<organism evidence="9 10">
    <name type="scientific">Georgenia soli</name>
    <dbReference type="NCBI Taxonomy" id="638953"/>
    <lineage>
        <taxon>Bacteria</taxon>
        <taxon>Bacillati</taxon>
        <taxon>Actinomycetota</taxon>
        <taxon>Actinomycetes</taxon>
        <taxon>Micrococcales</taxon>
        <taxon>Bogoriellaceae</taxon>
        <taxon>Georgenia</taxon>
    </lineage>
</organism>
<evidence type="ECO:0000256" key="8">
    <source>
        <dbReference type="RuleBase" id="RU364068"/>
    </source>
</evidence>
<dbReference type="PROSITE" id="PS00629">
    <property type="entry name" value="IMP_1"/>
    <property type="match status" value="1"/>
</dbReference>
<name>A0A2A9EHW3_9MICO</name>
<evidence type="ECO:0000256" key="5">
    <source>
        <dbReference type="ARBA" id="ARBA00022801"/>
    </source>
</evidence>
<dbReference type="GO" id="GO:0007165">
    <property type="term" value="P:signal transduction"/>
    <property type="evidence" value="ECO:0007669"/>
    <property type="project" value="TreeGrafter"/>
</dbReference>
<dbReference type="InterPro" id="IPR000760">
    <property type="entry name" value="Inositol_monophosphatase-like"/>
</dbReference>
<dbReference type="PRINTS" id="PR00377">
    <property type="entry name" value="IMPHPHTASES"/>
</dbReference>
<evidence type="ECO:0000256" key="1">
    <source>
        <dbReference type="ARBA" id="ARBA00001033"/>
    </source>
</evidence>
<dbReference type="GO" id="GO:0008934">
    <property type="term" value="F:inositol monophosphate 1-phosphatase activity"/>
    <property type="evidence" value="ECO:0007669"/>
    <property type="project" value="InterPro"/>
</dbReference>
<dbReference type="PANTHER" id="PTHR20854">
    <property type="entry name" value="INOSITOL MONOPHOSPHATASE"/>
    <property type="match status" value="1"/>
</dbReference>
<evidence type="ECO:0000256" key="2">
    <source>
        <dbReference type="ARBA" id="ARBA00001946"/>
    </source>
</evidence>
<evidence type="ECO:0000313" key="9">
    <source>
        <dbReference type="EMBL" id="PFG38667.1"/>
    </source>
</evidence>
<dbReference type="GO" id="GO:0046854">
    <property type="term" value="P:phosphatidylinositol phosphate biosynthetic process"/>
    <property type="evidence" value="ECO:0007669"/>
    <property type="project" value="InterPro"/>
</dbReference>
<gene>
    <name evidence="9" type="ORF">ATJ97_1153</name>
</gene>
<comment type="caution">
    <text evidence="9">The sequence shown here is derived from an EMBL/GenBank/DDBJ whole genome shotgun (WGS) entry which is preliminary data.</text>
</comment>
<dbReference type="GO" id="GO:0006020">
    <property type="term" value="P:inositol metabolic process"/>
    <property type="evidence" value="ECO:0007669"/>
    <property type="project" value="TreeGrafter"/>
</dbReference>
<comment type="similarity">
    <text evidence="3 8">Belongs to the inositol monophosphatase superfamily.</text>
</comment>
<evidence type="ECO:0000313" key="10">
    <source>
        <dbReference type="Proteomes" id="UP000222106"/>
    </source>
</evidence>
<dbReference type="InterPro" id="IPR033942">
    <property type="entry name" value="IMPase"/>
</dbReference>
<comment type="cofactor">
    <cofactor evidence="2 7 8">
        <name>Mg(2+)</name>
        <dbReference type="ChEBI" id="CHEBI:18420"/>
    </cofactor>
</comment>
<dbReference type="EC" id="3.1.3.25" evidence="8"/>
<evidence type="ECO:0000256" key="4">
    <source>
        <dbReference type="ARBA" id="ARBA00022723"/>
    </source>
</evidence>
<accession>A0A2A9EHW3</accession>
<dbReference type="InterPro" id="IPR020583">
    <property type="entry name" value="Inositol_monoP_metal-BS"/>
</dbReference>
<evidence type="ECO:0000256" key="3">
    <source>
        <dbReference type="ARBA" id="ARBA00009759"/>
    </source>
</evidence>
<proteinExistence type="inferred from homology"/>
<evidence type="ECO:0000256" key="6">
    <source>
        <dbReference type="ARBA" id="ARBA00022842"/>
    </source>
</evidence>
<feature type="binding site" evidence="7">
    <location>
        <position position="90"/>
    </location>
    <ligand>
        <name>Mg(2+)</name>
        <dbReference type="ChEBI" id="CHEBI:18420"/>
        <label>2</label>
    </ligand>
</feature>
<dbReference type="Gene3D" id="3.40.190.80">
    <property type="match status" value="1"/>
</dbReference>
<dbReference type="PROSITE" id="PS00630">
    <property type="entry name" value="IMP_2"/>
    <property type="match status" value="1"/>
</dbReference>
<dbReference type="AlphaFoldDB" id="A0A2A9EHW3"/>
<dbReference type="Gene3D" id="3.30.540.10">
    <property type="entry name" value="Fructose-1,6-Bisphosphatase, subunit A, domain 1"/>
    <property type="match status" value="1"/>
</dbReference>
<sequence length="276" mass="29065">MPVTDLTALSTSLREVAVEAATAVGPMLRDAFRAEVEVAFKRDHHDLVTEYDTASEESIRASILRAHPDSRILGEEGGTVGDGAVLWLVDPIDGTSNFARGIAQFCVSIAAAVDGELTAGVIYDPMAENLFTADLTGAWLDGRPLRCAGAAEASAATVLTDYPAARDVAAGPAAGERFAMLVDEFRSVRRGGSGALGLAHVAAGWVDCTFGTSTHPWDIAAGALLVRQAGGSFHGYRDGAELTTSVWEAPHYAAFAGDAEYPQITEIVRDHDHPIE</sequence>
<dbReference type="PANTHER" id="PTHR20854:SF4">
    <property type="entry name" value="INOSITOL-1-MONOPHOSPHATASE-RELATED"/>
    <property type="match status" value="1"/>
</dbReference>
<keyword evidence="10" id="KW-1185">Reference proteome</keyword>
<dbReference type="GO" id="GO:0046872">
    <property type="term" value="F:metal ion binding"/>
    <property type="evidence" value="ECO:0007669"/>
    <property type="project" value="UniProtKB-KW"/>
</dbReference>
<dbReference type="Proteomes" id="UP000222106">
    <property type="component" value="Unassembled WGS sequence"/>
</dbReference>
<dbReference type="SUPFAM" id="SSF56655">
    <property type="entry name" value="Carbohydrate phosphatase"/>
    <property type="match status" value="1"/>
</dbReference>
<comment type="catalytic activity">
    <reaction evidence="1 8">
        <text>a myo-inositol phosphate + H2O = myo-inositol + phosphate</text>
        <dbReference type="Rhea" id="RHEA:24056"/>
        <dbReference type="ChEBI" id="CHEBI:15377"/>
        <dbReference type="ChEBI" id="CHEBI:17268"/>
        <dbReference type="ChEBI" id="CHEBI:43474"/>
        <dbReference type="ChEBI" id="CHEBI:84139"/>
        <dbReference type="EC" id="3.1.3.25"/>
    </reaction>
</comment>